<dbReference type="AlphaFoldDB" id="A0A8H9HZ52"/>
<comment type="caution">
    <text evidence="2">The sequence shown here is derived from an EMBL/GenBank/DDBJ whole genome shotgun (WGS) entry which is preliminary data.</text>
</comment>
<name>A0A8H9HZ52_KITAU</name>
<dbReference type="EMBL" id="BMUB01000017">
    <property type="protein sequence ID" value="GGU95961.1"/>
    <property type="molecule type" value="Genomic_DNA"/>
</dbReference>
<accession>A0A8H9HZ52</accession>
<feature type="compositionally biased region" description="Basic and acidic residues" evidence="1">
    <location>
        <begin position="34"/>
        <end position="50"/>
    </location>
</feature>
<sequence>MAEPNRGPHPRPTPTRQTAASGTSGGEQPYGPHVDQERAIETEQRPEPHPIHQPGAPAQHGHGSGQELPGRQRAGRRPRPACGARALYRRSAVQGVSGSF</sequence>
<proteinExistence type="predicted"/>
<evidence type="ECO:0000313" key="2">
    <source>
        <dbReference type="EMBL" id="GGU95961.1"/>
    </source>
</evidence>
<feature type="region of interest" description="Disordered" evidence="1">
    <location>
        <begin position="1"/>
        <end position="86"/>
    </location>
</feature>
<dbReference type="Proteomes" id="UP000610124">
    <property type="component" value="Unassembled WGS sequence"/>
</dbReference>
<gene>
    <name evidence="2" type="ORF">GCM10010502_57400</name>
</gene>
<evidence type="ECO:0000256" key="1">
    <source>
        <dbReference type="SAM" id="MobiDB-lite"/>
    </source>
</evidence>
<evidence type="ECO:0000313" key="3">
    <source>
        <dbReference type="Proteomes" id="UP000610124"/>
    </source>
</evidence>
<protein>
    <submittedName>
        <fullName evidence="2">Uncharacterized protein</fullName>
    </submittedName>
</protein>
<reference evidence="2" key="2">
    <citation type="submission" date="2020-09" db="EMBL/GenBank/DDBJ databases">
        <authorList>
            <person name="Sun Q."/>
            <person name="Ohkuma M."/>
        </authorList>
    </citation>
    <scope>NUCLEOTIDE SEQUENCE</scope>
    <source>
        <strain evidence="2">JCM 4434</strain>
    </source>
</reference>
<organism evidence="2 3">
    <name type="scientific">Kitasatospora aureofaciens</name>
    <name type="common">Streptomyces aureofaciens</name>
    <dbReference type="NCBI Taxonomy" id="1894"/>
    <lineage>
        <taxon>Bacteria</taxon>
        <taxon>Bacillati</taxon>
        <taxon>Actinomycetota</taxon>
        <taxon>Actinomycetes</taxon>
        <taxon>Kitasatosporales</taxon>
        <taxon>Streptomycetaceae</taxon>
        <taxon>Kitasatospora</taxon>
    </lineage>
</organism>
<reference evidence="2" key="1">
    <citation type="journal article" date="2014" name="Int. J. Syst. Evol. Microbiol.">
        <title>Complete genome sequence of Corynebacterium casei LMG S-19264T (=DSM 44701T), isolated from a smear-ripened cheese.</title>
        <authorList>
            <consortium name="US DOE Joint Genome Institute (JGI-PGF)"/>
            <person name="Walter F."/>
            <person name="Albersmeier A."/>
            <person name="Kalinowski J."/>
            <person name="Ruckert C."/>
        </authorList>
    </citation>
    <scope>NUCLEOTIDE SEQUENCE</scope>
    <source>
        <strain evidence="2">JCM 4434</strain>
    </source>
</reference>